<keyword evidence="6 8" id="KW-0472">Membrane</keyword>
<feature type="compositionally biased region" description="Basic and acidic residues" evidence="7">
    <location>
        <begin position="361"/>
        <end position="375"/>
    </location>
</feature>
<organism evidence="9 10">
    <name type="scientific">Piptocephalis cylindrospora</name>
    <dbReference type="NCBI Taxonomy" id="1907219"/>
    <lineage>
        <taxon>Eukaryota</taxon>
        <taxon>Fungi</taxon>
        <taxon>Fungi incertae sedis</taxon>
        <taxon>Zoopagomycota</taxon>
        <taxon>Zoopagomycotina</taxon>
        <taxon>Zoopagomycetes</taxon>
        <taxon>Zoopagales</taxon>
        <taxon>Piptocephalidaceae</taxon>
        <taxon>Piptocephalis</taxon>
    </lineage>
</organism>
<comment type="similarity">
    <text evidence="2">Belongs to the SLC35F solute transporter family.</text>
</comment>
<dbReference type="InterPro" id="IPR037185">
    <property type="entry name" value="EmrE-like"/>
</dbReference>
<evidence type="ECO:0000256" key="4">
    <source>
        <dbReference type="ARBA" id="ARBA00022692"/>
    </source>
</evidence>
<feature type="transmembrane region" description="Helical" evidence="8">
    <location>
        <begin position="337"/>
        <end position="355"/>
    </location>
</feature>
<keyword evidence="10" id="KW-1185">Reference proteome</keyword>
<evidence type="ECO:0000256" key="5">
    <source>
        <dbReference type="ARBA" id="ARBA00022989"/>
    </source>
</evidence>
<feature type="transmembrane region" description="Helical" evidence="8">
    <location>
        <begin position="214"/>
        <end position="230"/>
    </location>
</feature>
<feature type="transmembrane region" description="Helical" evidence="8">
    <location>
        <begin position="279"/>
        <end position="300"/>
    </location>
</feature>
<feature type="transmembrane region" description="Helical" evidence="8">
    <location>
        <begin position="46"/>
        <end position="63"/>
    </location>
</feature>
<evidence type="ECO:0000256" key="1">
    <source>
        <dbReference type="ARBA" id="ARBA00004141"/>
    </source>
</evidence>
<name>A0A4P9Y0F2_9FUNG</name>
<dbReference type="Pfam" id="PF06027">
    <property type="entry name" value="SLC35F"/>
    <property type="match status" value="1"/>
</dbReference>
<evidence type="ECO:0000313" key="10">
    <source>
        <dbReference type="Proteomes" id="UP000267251"/>
    </source>
</evidence>
<dbReference type="GO" id="GO:0000329">
    <property type="term" value="C:fungal-type vacuole membrane"/>
    <property type="evidence" value="ECO:0007669"/>
    <property type="project" value="TreeGrafter"/>
</dbReference>
<evidence type="ECO:0000256" key="7">
    <source>
        <dbReference type="SAM" id="MobiDB-lite"/>
    </source>
</evidence>
<feature type="transmembrane region" description="Helical" evidence="8">
    <location>
        <begin position="175"/>
        <end position="194"/>
    </location>
</feature>
<dbReference type="EMBL" id="KZ988404">
    <property type="protein sequence ID" value="RKP12266.1"/>
    <property type="molecule type" value="Genomic_DNA"/>
</dbReference>
<feature type="transmembrane region" description="Helical" evidence="8">
    <location>
        <begin position="120"/>
        <end position="136"/>
    </location>
</feature>
<feature type="region of interest" description="Disordered" evidence="7">
    <location>
        <begin position="361"/>
        <end position="384"/>
    </location>
</feature>
<evidence type="ECO:0000256" key="6">
    <source>
        <dbReference type="ARBA" id="ARBA00023136"/>
    </source>
</evidence>
<dbReference type="InterPro" id="IPR009262">
    <property type="entry name" value="SLC35_F1/F2/F6"/>
</dbReference>
<keyword evidence="4 8" id="KW-0812">Transmembrane</keyword>
<protein>
    <recommendedName>
        <fullName evidence="11">EamA domain-containing protein</fullName>
    </recommendedName>
</protein>
<dbReference type="PANTHER" id="PTHR23051:SF0">
    <property type="entry name" value="SOLUTE CARRIER FAMILY 35 MEMBER F5"/>
    <property type="match status" value="1"/>
</dbReference>
<dbReference type="Proteomes" id="UP000267251">
    <property type="component" value="Unassembled WGS sequence"/>
</dbReference>
<reference evidence="10" key="1">
    <citation type="journal article" date="2018" name="Nat. Microbiol.">
        <title>Leveraging single-cell genomics to expand the fungal tree of life.</title>
        <authorList>
            <person name="Ahrendt S.R."/>
            <person name="Quandt C.A."/>
            <person name="Ciobanu D."/>
            <person name="Clum A."/>
            <person name="Salamov A."/>
            <person name="Andreopoulos B."/>
            <person name="Cheng J.F."/>
            <person name="Woyke T."/>
            <person name="Pelin A."/>
            <person name="Henrissat B."/>
            <person name="Reynolds N.K."/>
            <person name="Benny G.L."/>
            <person name="Smith M.E."/>
            <person name="James T.Y."/>
            <person name="Grigoriev I.V."/>
        </authorList>
    </citation>
    <scope>NUCLEOTIDE SEQUENCE [LARGE SCALE GENOMIC DNA]</scope>
</reference>
<dbReference type="OrthoDB" id="1436450at2759"/>
<proteinExistence type="inferred from homology"/>
<dbReference type="AlphaFoldDB" id="A0A4P9Y0F2"/>
<keyword evidence="5 8" id="KW-1133">Transmembrane helix</keyword>
<dbReference type="PANTHER" id="PTHR23051">
    <property type="entry name" value="SOLUTE CARRIER FAMILY 35, MEMBER F5"/>
    <property type="match status" value="1"/>
</dbReference>
<accession>A0A4P9Y0F2</accession>
<comment type="subcellular location">
    <subcellularLocation>
        <location evidence="1">Membrane</location>
        <topology evidence="1">Multi-pass membrane protein</topology>
    </subcellularLocation>
</comment>
<dbReference type="GO" id="GO:0022857">
    <property type="term" value="F:transmembrane transporter activity"/>
    <property type="evidence" value="ECO:0007669"/>
    <property type="project" value="InterPro"/>
</dbReference>
<feature type="transmembrane region" description="Helical" evidence="8">
    <location>
        <begin position="242"/>
        <end position="267"/>
    </location>
</feature>
<evidence type="ECO:0008006" key="11">
    <source>
        <dbReference type="Google" id="ProtNLM"/>
    </source>
</evidence>
<evidence type="ECO:0000256" key="3">
    <source>
        <dbReference type="ARBA" id="ARBA00022448"/>
    </source>
</evidence>
<gene>
    <name evidence="9" type="ORF">BJ684DRAFT_23095</name>
</gene>
<dbReference type="SUPFAM" id="SSF103481">
    <property type="entry name" value="Multidrug resistance efflux transporter EmrE"/>
    <property type="match status" value="2"/>
</dbReference>
<feature type="transmembrane region" description="Helical" evidence="8">
    <location>
        <begin position="142"/>
        <end position="168"/>
    </location>
</feature>
<evidence type="ECO:0000313" key="9">
    <source>
        <dbReference type="EMBL" id="RKP12266.1"/>
    </source>
</evidence>
<sequence length="384" mass="41690">MLKITGRKRYCLGLLALLAVVIIWVGSSFAVNSIFTDQAYNKPFFLTYLNTGTFSFYLVIYAAKAQWRKYRASGHSNSLTRAERSPSQNYGSIERKQEDGMIQDSVDASAPQDMLSRAQVIKLSLAFCILWFLANWCSNASFAYTTVASGTILASTSGLFTLLIGVVCGTEKFTLIKCLAVLGSIGGVVCVSLSDLANNSLTGSDAALTLRGDILALIGAALYGAYTVLLKRGMGDESRVDMSLFFGFVGIFNLILLWPIFFIFHYTGVETFELPSTQLIWAMLLVNALVGTFLSDYLWLLAMLMTSPLVVTLGLSLTIPLALVGDIVGKGIQVNGLYWLGAGLVLLGFLGVNGAEVNDHEDKEDEVKKSDRKEMSMSSIAARG</sequence>
<evidence type="ECO:0000256" key="8">
    <source>
        <dbReference type="SAM" id="Phobius"/>
    </source>
</evidence>
<keyword evidence="3" id="KW-0813">Transport</keyword>
<feature type="transmembrane region" description="Helical" evidence="8">
    <location>
        <begin position="307"/>
        <end position="325"/>
    </location>
</feature>
<evidence type="ECO:0000256" key="2">
    <source>
        <dbReference type="ARBA" id="ARBA00007863"/>
    </source>
</evidence>